<proteinExistence type="predicted"/>
<protein>
    <submittedName>
        <fullName evidence="1">Uncharacterized protein</fullName>
    </submittedName>
</protein>
<evidence type="ECO:0000313" key="2">
    <source>
        <dbReference type="Proteomes" id="UP000005561"/>
    </source>
</evidence>
<reference evidence="1" key="1">
    <citation type="submission" date="2009-07" db="EMBL/GenBank/DDBJ databases">
        <authorList>
            <person name="Weinstock G."/>
            <person name="Sodergren E."/>
            <person name="Clifton S."/>
            <person name="Fulton L."/>
            <person name="Fulton B."/>
            <person name="Courtney L."/>
            <person name="Fronick C."/>
            <person name="Harrison M."/>
            <person name="Strong C."/>
            <person name="Farmer C."/>
            <person name="Delahaunty K."/>
            <person name="Markovic C."/>
            <person name="Hall O."/>
            <person name="Minx P."/>
            <person name="Tomlinson C."/>
            <person name="Mitreva M."/>
            <person name="Nelson J."/>
            <person name="Hou S."/>
            <person name="Wollam A."/>
            <person name="Pepin K.H."/>
            <person name="Johnson M."/>
            <person name="Bhonagiri V."/>
            <person name="Nash W.E."/>
            <person name="Warren W."/>
            <person name="Chinwalla A."/>
            <person name="Mardis E.R."/>
            <person name="Wilson R.K."/>
        </authorList>
    </citation>
    <scope>NUCLEOTIDE SEQUENCE [LARGE SCALE GENOMIC DNA]</scope>
    <source>
        <strain evidence="1">DSM 14469</strain>
    </source>
</reference>
<organism evidence="1 2">
    <name type="scientific">Marvinbryantia formatexigens DSM 14469</name>
    <dbReference type="NCBI Taxonomy" id="478749"/>
    <lineage>
        <taxon>Bacteria</taxon>
        <taxon>Bacillati</taxon>
        <taxon>Bacillota</taxon>
        <taxon>Clostridia</taxon>
        <taxon>Lachnospirales</taxon>
        <taxon>Lachnospiraceae</taxon>
        <taxon>Marvinbryantia</taxon>
    </lineage>
</organism>
<accession>C6L9N5</accession>
<evidence type="ECO:0000313" key="1">
    <source>
        <dbReference type="EMBL" id="EET62974.1"/>
    </source>
</evidence>
<gene>
    <name evidence="1" type="ORF">BRYFOR_05325</name>
</gene>
<sequence>MKDSILRETEDGTKMVFSGGKEFVEAVAHASSKEELRQLLKAGGIYEFSEEELEESYKNLALSQDWEALSELFRDRDYDSCRRKLEAHGITTTREHFDLINEVVATASDDALIREILHKEDMESTLEALHRHGYRHMTADFLLLVRENALYFYEDALLTPQEIQELSGKDFYERCKKSINLIFALSSIAGLSLGISGVADPALLIAIAGGISLMFGENQQ</sequence>
<name>C6L9N5_9FIRM</name>
<dbReference type="AlphaFoldDB" id="C6L9N5"/>
<dbReference type="Proteomes" id="UP000005561">
    <property type="component" value="Unassembled WGS sequence"/>
</dbReference>
<dbReference type="RefSeq" id="WP_006860127.1">
    <property type="nucleotide sequence ID" value="NZ_ACCL02000001.1"/>
</dbReference>
<dbReference type="STRING" id="168384.SAMN05660368_04204"/>
<comment type="caution">
    <text evidence="1">The sequence shown here is derived from an EMBL/GenBank/DDBJ whole genome shotgun (WGS) entry which is preliminary data.</text>
</comment>
<dbReference type="EMBL" id="ACCL02000001">
    <property type="protein sequence ID" value="EET62974.1"/>
    <property type="molecule type" value="Genomic_DNA"/>
</dbReference>
<keyword evidence="2" id="KW-1185">Reference proteome</keyword>